<organism evidence="3 4">
    <name type="scientific">Thermaerobacter marianensis (strain ATCC 700841 / DSM 12885 / JCM 10246 / 7p75a)</name>
    <dbReference type="NCBI Taxonomy" id="644966"/>
    <lineage>
        <taxon>Bacteria</taxon>
        <taxon>Bacillati</taxon>
        <taxon>Bacillota</taxon>
        <taxon>Clostridia</taxon>
        <taxon>Eubacteriales</taxon>
        <taxon>Clostridiales Family XVII. Incertae Sedis</taxon>
        <taxon>Thermaerobacter</taxon>
    </lineage>
</organism>
<accession>E6SHW1</accession>
<dbReference type="KEGG" id="tmr:Tmar_1736"/>
<name>E6SHW1_THEM7</name>
<protein>
    <submittedName>
        <fullName evidence="3">Uncharacterized protein</fullName>
    </submittedName>
</protein>
<reference evidence="3 4" key="1">
    <citation type="journal article" date="2010" name="Stand. Genomic Sci.">
        <title>Complete genome sequence of Thermaerobacter marianensis type strain (7p75a).</title>
        <authorList>
            <person name="Han C."/>
            <person name="Gu W."/>
            <person name="Zhang X."/>
            <person name="Lapidus A."/>
            <person name="Nolan M."/>
            <person name="Copeland A."/>
            <person name="Lucas S."/>
            <person name="Del Rio T.G."/>
            <person name="Tice H."/>
            <person name="Cheng J.F."/>
            <person name="Tapia R."/>
            <person name="Goodwin L."/>
            <person name="Pitluck S."/>
            <person name="Pagani I."/>
            <person name="Ivanova N."/>
            <person name="Mavromatis K."/>
            <person name="Mikhailova N."/>
            <person name="Pati A."/>
            <person name="Chen A."/>
            <person name="Palaniappan K."/>
            <person name="Land M."/>
            <person name="Hauser L."/>
            <person name="Chang Y.J."/>
            <person name="Jeffries C.D."/>
            <person name="Schneider S."/>
            <person name="Rohde M."/>
            <person name="Goker M."/>
            <person name="Pukall R."/>
            <person name="Woyke T."/>
            <person name="Bristow J."/>
            <person name="Eisen J.A."/>
            <person name="Markowitz V."/>
            <person name="Hugenholtz P."/>
            <person name="Kyrpides N.C."/>
            <person name="Klenk H.P."/>
            <person name="Detter J.C."/>
        </authorList>
    </citation>
    <scope>NUCLEOTIDE SEQUENCE [LARGE SCALE GENOMIC DNA]</scope>
    <source>
        <strain evidence="4">ATCC 700841 / DSM 12885 / JCM 10246 / 7p75a</strain>
    </source>
</reference>
<keyword evidence="1" id="KW-1133">Transmembrane helix</keyword>
<evidence type="ECO:0000313" key="4">
    <source>
        <dbReference type="Proteomes" id="UP000008915"/>
    </source>
</evidence>
<dbReference type="AlphaFoldDB" id="E6SHW1"/>
<dbReference type="RefSeq" id="WP_013496142.1">
    <property type="nucleotide sequence ID" value="NC_014831.1"/>
</dbReference>
<dbReference type="OrthoDB" id="8775829at2"/>
<sequence length="263" mass="27077">MPQRVVFSRVLTAMVLAAVLALAGAWPATAVDHHPAQVPPEVEKAVRADLSRWVGVLASDPRSPAHGVEDPARYTAGAGHSVYRLSRFVQQGGVATTLDQLTEPQDVYRFVIELDGRPVGIAEVQRQGRQWTVTGVAYDGAGAEGGPSSAGIADRLAQATAVLAEQGLAADVRWIDHPPLLTGLAGSDGEDSLFISLGNHLGLADGQTATLGEVSHRIHQAAMTGETPAAAPAAPLATALTGVGVLGAALAAGGYLWLRRAAG</sequence>
<feature type="transmembrane region" description="Helical" evidence="1">
    <location>
        <begin position="236"/>
        <end position="258"/>
    </location>
</feature>
<evidence type="ECO:0000256" key="1">
    <source>
        <dbReference type="SAM" id="Phobius"/>
    </source>
</evidence>
<feature type="signal peptide" evidence="2">
    <location>
        <begin position="1"/>
        <end position="30"/>
    </location>
</feature>
<dbReference type="Proteomes" id="UP000008915">
    <property type="component" value="Chromosome"/>
</dbReference>
<dbReference type="HOGENOM" id="CLU_1057424_0_0_9"/>
<dbReference type="EMBL" id="CP002344">
    <property type="protein sequence ID" value="ADU51841.1"/>
    <property type="molecule type" value="Genomic_DNA"/>
</dbReference>
<reference evidence="4" key="2">
    <citation type="journal article" date="2010" name="Stand. Genomic Sci.">
        <title>Complete genome sequence of Thermaerobacter marianensis type strain (7p75aT).</title>
        <authorList>
            <person name="Han C."/>
            <person name="Gu W."/>
            <person name="Zhang X."/>
            <person name="Lapidus A."/>
            <person name="Nolan M."/>
            <person name="Copeland A."/>
            <person name="Lucas S."/>
            <person name="Glavina Del Rio T."/>
            <person name="Tice H."/>
            <person name="Cheng J."/>
            <person name="Tapia R."/>
            <person name="Goodwin L."/>
            <person name="Pitluck S."/>
            <person name="Pagani I."/>
            <person name="Ivanova N."/>
            <person name="Mavromatis K."/>
            <person name="Mikhailova N."/>
            <person name="Pati A."/>
            <person name="Chen A."/>
            <person name="Palaniappan K."/>
            <person name="Land M."/>
            <person name="Hauser L."/>
            <person name="Chang Y."/>
            <person name="Jeffries C."/>
            <person name="Schneider S."/>
            <person name="Rohde M."/>
            <person name="Goker M."/>
            <person name="Pukall R."/>
            <person name="Woyke T."/>
            <person name="Bristow J."/>
            <person name="Eisen J."/>
            <person name="Markowitz V."/>
            <person name="Hugenholtz P."/>
            <person name="Kyrpides N."/>
            <person name="Klenk H."/>
            <person name="Detter J."/>
        </authorList>
    </citation>
    <scope>NUCLEOTIDE SEQUENCE [LARGE SCALE GENOMIC DNA]</scope>
    <source>
        <strain evidence="4">ATCC 700841 / DSM 12885 / JCM 10246 / 7p75a</strain>
    </source>
</reference>
<evidence type="ECO:0000313" key="3">
    <source>
        <dbReference type="EMBL" id="ADU51841.1"/>
    </source>
</evidence>
<gene>
    <name evidence="3" type="ordered locus">Tmar_1736</name>
</gene>
<dbReference type="STRING" id="644966.Tmar_1736"/>
<evidence type="ECO:0000256" key="2">
    <source>
        <dbReference type="SAM" id="SignalP"/>
    </source>
</evidence>
<keyword evidence="2" id="KW-0732">Signal</keyword>
<keyword evidence="4" id="KW-1185">Reference proteome</keyword>
<keyword evidence="1" id="KW-0812">Transmembrane</keyword>
<proteinExistence type="predicted"/>
<feature type="chain" id="PRO_5003211146" evidence="2">
    <location>
        <begin position="31"/>
        <end position="263"/>
    </location>
</feature>
<keyword evidence="1" id="KW-0472">Membrane</keyword>